<dbReference type="InterPro" id="IPR006195">
    <property type="entry name" value="aa-tRNA-synth_II"/>
</dbReference>
<keyword evidence="4 13" id="KW-0963">Cytoplasm</keyword>
<dbReference type="GO" id="GO:0005524">
    <property type="term" value="F:ATP binding"/>
    <property type="evidence" value="ECO:0007669"/>
    <property type="project" value="UniProtKB-UniRule"/>
</dbReference>
<dbReference type="EMBL" id="QOQW01000039">
    <property type="protein sequence ID" value="RCK75310.1"/>
    <property type="molecule type" value="Genomic_DNA"/>
</dbReference>
<dbReference type="PROSITE" id="PS50862">
    <property type="entry name" value="AA_TRNA_LIGASE_II"/>
    <property type="match status" value="1"/>
</dbReference>
<comment type="caution">
    <text evidence="16">The sequence shown here is derived from an EMBL/GenBank/DDBJ whole genome shotgun (WGS) entry which is preliminary data.</text>
</comment>
<comment type="cofactor">
    <cofactor evidence="13">
        <name>Mg(2+)</name>
        <dbReference type="ChEBI" id="CHEBI:18420"/>
    </cofactor>
    <text evidence="13">Binds 2 magnesium ions per tetramer.</text>
</comment>
<name>A0A367ZAZ4_9BACT</name>
<evidence type="ECO:0000256" key="10">
    <source>
        <dbReference type="ARBA" id="ARBA00022917"/>
    </source>
</evidence>
<evidence type="ECO:0000313" key="17">
    <source>
        <dbReference type="Proteomes" id="UP000252355"/>
    </source>
</evidence>
<dbReference type="InterPro" id="IPR010978">
    <property type="entry name" value="tRNA-bd_arm"/>
</dbReference>
<feature type="domain" description="Aminoacyl-transfer RNA synthetases class-II family profile" evidence="15">
    <location>
        <begin position="120"/>
        <end position="336"/>
    </location>
</feature>
<keyword evidence="11 13" id="KW-0030">Aminoacyl-tRNA synthetase</keyword>
<comment type="subunit">
    <text evidence="3 13">Tetramer of two alpha and two beta subunits.</text>
</comment>
<keyword evidence="9 13" id="KW-0460">Magnesium</keyword>
<dbReference type="GO" id="GO:0000287">
    <property type="term" value="F:magnesium ion binding"/>
    <property type="evidence" value="ECO:0007669"/>
    <property type="project" value="UniProtKB-UniRule"/>
</dbReference>
<comment type="catalytic activity">
    <reaction evidence="12 13">
        <text>tRNA(Phe) + L-phenylalanine + ATP = L-phenylalanyl-tRNA(Phe) + AMP + diphosphate + H(+)</text>
        <dbReference type="Rhea" id="RHEA:19413"/>
        <dbReference type="Rhea" id="RHEA-COMP:9668"/>
        <dbReference type="Rhea" id="RHEA-COMP:9699"/>
        <dbReference type="ChEBI" id="CHEBI:15378"/>
        <dbReference type="ChEBI" id="CHEBI:30616"/>
        <dbReference type="ChEBI" id="CHEBI:33019"/>
        <dbReference type="ChEBI" id="CHEBI:58095"/>
        <dbReference type="ChEBI" id="CHEBI:78442"/>
        <dbReference type="ChEBI" id="CHEBI:78531"/>
        <dbReference type="ChEBI" id="CHEBI:456215"/>
        <dbReference type="EC" id="6.1.1.20"/>
    </reaction>
</comment>
<dbReference type="Proteomes" id="UP000252355">
    <property type="component" value="Unassembled WGS sequence"/>
</dbReference>
<dbReference type="InterPro" id="IPR022911">
    <property type="entry name" value="Phe_tRNA_ligase_alpha1_bac"/>
</dbReference>
<dbReference type="GO" id="GO:0004826">
    <property type="term" value="F:phenylalanine-tRNA ligase activity"/>
    <property type="evidence" value="ECO:0007669"/>
    <property type="project" value="UniProtKB-UniRule"/>
</dbReference>
<dbReference type="GO" id="GO:0000049">
    <property type="term" value="F:tRNA binding"/>
    <property type="evidence" value="ECO:0007669"/>
    <property type="project" value="InterPro"/>
</dbReference>
<evidence type="ECO:0000256" key="8">
    <source>
        <dbReference type="ARBA" id="ARBA00022840"/>
    </source>
</evidence>
<keyword evidence="6 13" id="KW-0479">Metal-binding</keyword>
<dbReference type="Pfam" id="PF01409">
    <property type="entry name" value="tRNA-synt_2d"/>
    <property type="match status" value="1"/>
</dbReference>
<dbReference type="Gene3D" id="3.30.930.10">
    <property type="entry name" value="Bira Bifunctional Protein, Domain 2"/>
    <property type="match status" value="1"/>
</dbReference>
<evidence type="ECO:0000256" key="5">
    <source>
        <dbReference type="ARBA" id="ARBA00022598"/>
    </source>
</evidence>
<dbReference type="InterPro" id="IPR002319">
    <property type="entry name" value="Phenylalanyl-tRNA_Synthase"/>
</dbReference>
<keyword evidence="10 13" id="KW-0648">Protein biosynthesis</keyword>
<dbReference type="GO" id="GO:0005737">
    <property type="term" value="C:cytoplasm"/>
    <property type="evidence" value="ECO:0007669"/>
    <property type="project" value="UniProtKB-SubCell"/>
</dbReference>
<dbReference type="FunFam" id="3.30.930.10:FF:000003">
    <property type="entry name" value="Phenylalanine--tRNA ligase alpha subunit"/>
    <property type="match status" value="1"/>
</dbReference>
<dbReference type="HAMAP" id="MF_00281">
    <property type="entry name" value="Phe_tRNA_synth_alpha1"/>
    <property type="match status" value="1"/>
</dbReference>
<dbReference type="InterPro" id="IPR004529">
    <property type="entry name" value="Phe-tRNA-synth_IIc_asu"/>
</dbReference>
<evidence type="ECO:0000256" key="13">
    <source>
        <dbReference type="HAMAP-Rule" id="MF_00281"/>
    </source>
</evidence>
<evidence type="ECO:0000256" key="4">
    <source>
        <dbReference type="ARBA" id="ARBA00022490"/>
    </source>
</evidence>
<reference evidence="16 17" key="1">
    <citation type="submission" date="2018-05" db="EMBL/GenBank/DDBJ databases">
        <title>A metagenomic window into the 2 km-deep terrestrial subsurface aquifer revealed taxonomically and functionally diverse microbial community comprising novel uncultured bacterial lineages.</title>
        <authorList>
            <person name="Kadnikov V.V."/>
            <person name="Mardanov A.V."/>
            <person name="Beletsky A.V."/>
            <person name="Banks D."/>
            <person name="Pimenov N.V."/>
            <person name="Frank Y.A."/>
            <person name="Karnachuk O.V."/>
            <person name="Ravin N.V."/>
        </authorList>
    </citation>
    <scope>NUCLEOTIDE SEQUENCE [LARGE SCALE GENOMIC DNA]</scope>
    <source>
        <strain evidence="16">BY5</strain>
    </source>
</reference>
<feature type="binding site" evidence="13">
    <location>
        <position position="252"/>
    </location>
    <ligand>
        <name>Mg(2+)</name>
        <dbReference type="ChEBI" id="CHEBI:18420"/>
        <note>shared with beta subunit</note>
    </ligand>
</feature>
<keyword evidence="14" id="KW-0175">Coiled coil</keyword>
<evidence type="ECO:0000256" key="12">
    <source>
        <dbReference type="ARBA" id="ARBA00049255"/>
    </source>
</evidence>
<protein>
    <recommendedName>
        <fullName evidence="13">Phenylalanine--tRNA ligase alpha subunit</fullName>
        <ecNumber evidence="13">6.1.1.20</ecNumber>
    </recommendedName>
    <alternativeName>
        <fullName evidence="13">Phenylalanyl-tRNA synthetase alpha subunit</fullName>
        <shortName evidence="13">PheRS</shortName>
    </alternativeName>
</protein>
<evidence type="ECO:0000259" key="15">
    <source>
        <dbReference type="PROSITE" id="PS50862"/>
    </source>
</evidence>
<evidence type="ECO:0000256" key="1">
    <source>
        <dbReference type="ARBA" id="ARBA00004496"/>
    </source>
</evidence>
<comment type="similarity">
    <text evidence="2 13">Belongs to the class-II aminoacyl-tRNA synthetase family. Phe-tRNA synthetase alpha subunit type 1 subfamily.</text>
</comment>
<evidence type="ECO:0000256" key="9">
    <source>
        <dbReference type="ARBA" id="ARBA00022842"/>
    </source>
</evidence>
<dbReference type="PANTHER" id="PTHR11538:SF41">
    <property type="entry name" value="PHENYLALANINE--TRNA LIGASE, MITOCHONDRIAL"/>
    <property type="match status" value="1"/>
</dbReference>
<dbReference type="PANTHER" id="PTHR11538">
    <property type="entry name" value="PHENYLALANYL-TRNA SYNTHETASE"/>
    <property type="match status" value="1"/>
</dbReference>
<evidence type="ECO:0000256" key="6">
    <source>
        <dbReference type="ARBA" id="ARBA00022723"/>
    </source>
</evidence>
<dbReference type="InterPro" id="IPR045864">
    <property type="entry name" value="aa-tRNA-synth_II/BPL/LPL"/>
</dbReference>
<evidence type="ECO:0000256" key="14">
    <source>
        <dbReference type="SAM" id="Coils"/>
    </source>
</evidence>
<feature type="coiled-coil region" evidence="14">
    <location>
        <begin position="54"/>
        <end position="85"/>
    </location>
</feature>
<keyword evidence="8 13" id="KW-0067">ATP-binding</keyword>
<dbReference type="InterPro" id="IPR004188">
    <property type="entry name" value="Phe-tRNA_ligase_II_N"/>
</dbReference>
<dbReference type="AlphaFoldDB" id="A0A367ZAZ4"/>
<proteinExistence type="inferred from homology"/>
<organism evidence="16 17">
    <name type="scientific">Candidatus Ozemobacter sibiricus</name>
    <dbReference type="NCBI Taxonomy" id="2268124"/>
    <lineage>
        <taxon>Bacteria</taxon>
        <taxon>Candidatus Ozemobacteria</taxon>
        <taxon>Candidatus Ozemobacterales</taxon>
        <taxon>Candidatus Ozemobacteraceae</taxon>
        <taxon>Candidatus Ozemobacter</taxon>
    </lineage>
</organism>
<evidence type="ECO:0000256" key="2">
    <source>
        <dbReference type="ARBA" id="ARBA00010207"/>
    </source>
</evidence>
<dbReference type="CDD" id="cd00496">
    <property type="entry name" value="PheRS_alpha_core"/>
    <property type="match status" value="1"/>
</dbReference>
<evidence type="ECO:0000256" key="3">
    <source>
        <dbReference type="ARBA" id="ARBA00011209"/>
    </source>
</evidence>
<dbReference type="SUPFAM" id="SSF55681">
    <property type="entry name" value="Class II aaRS and biotin synthetases"/>
    <property type="match status" value="1"/>
</dbReference>
<comment type="subcellular location">
    <subcellularLocation>
        <location evidence="1 13">Cytoplasm</location>
    </subcellularLocation>
</comment>
<dbReference type="GO" id="GO:0006432">
    <property type="term" value="P:phenylalanyl-tRNA aminoacylation"/>
    <property type="evidence" value="ECO:0007669"/>
    <property type="project" value="UniProtKB-UniRule"/>
</dbReference>
<keyword evidence="5 13" id="KW-0436">Ligase</keyword>
<dbReference type="Pfam" id="PF02912">
    <property type="entry name" value="Phe_tRNA-synt_N"/>
    <property type="match status" value="1"/>
</dbReference>
<keyword evidence="7 13" id="KW-0547">Nucleotide-binding</keyword>
<evidence type="ECO:0000256" key="11">
    <source>
        <dbReference type="ARBA" id="ARBA00023146"/>
    </source>
</evidence>
<dbReference type="NCBIfam" id="TIGR00468">
    <property type="entry name" value="pheS"/>
    <property type="match status" value="1"/>
</dbReference>
<sequence>MTDNPETLWHQFDEERRRAASSKDAEALRIKYLGKKGPLSALLKTLGSLPPDQRKTAGEAINRLKARLEQAVEQLIAEFAEREADAALRADLPDPTLPGTVLPMGSLHPVTQIGLEVAAIFLSMGFFLAEGPEAEDEYYNFEALNVPKHHPARDMQDTFYLENGQVLRTQTSPVQIRTMEMIKPPFKMIALGKVYRRDSDITHSPMFSQMEGLVVGENVSMADLKGTLAAFAEKMFGRRPTRFRPSFFPFTEPSAEMDVQCIFCEGKGCKVCKNSGWMEILGCGMVNPRVFEAVEYDPEKYTGFAFGMGIERMAMQRFGIDDIRLLFGSDIRFLRQF</sequence>
<gene>
    <name evidence="13" type="primary">pheS</name>
    <name evidence="16" type="ORF">OZSIB_3749</name>
</gene>
<accession>A0A367ZAZ4</accession>
<evidence type="ECO:0000313" key="16">
    <source>
        <dbReference type="EMBL" id="RCK75310.1"/>
    </source>
</evidence>
<dbReference type="EC" id="6.1.1.20" evidence="13"/>
<dbReference type="SUPFAM" id="SSF46589">
    <property type="entry name" value="tRNA-binding arm"/>
    <property type="match status" value="1"/>
</dbReference>
<evidence type="ECO:0000256" key="7">
    <source>
        <dbReference type="ARBA" id="ARBA00022741"/>
    </source>
</evidence>